<dbReference type="PROSITE" id="PS50850">
    <property type="entry name" value="MFS"/>
    <property type="match status" value="1"/>
</dbReference>
<dbReference type="InterPro" id="IPR036259">
    <property type="entry name" value="MFS_trans_sf"/>
</dbReference>
<evidence type="ECO:0000259" key="9">
    <source>
        <dbReference type="PROSITE" id="PS50850"/>
    </source>
</evidence>
<dbReference type="Pfam" id="PF00083">
    <property type="entry name" value="Sugar_tr"/>
    <property type="match status" value="1"/>
</dbReference>
<evidence type="ECO:0000256" key="3">
    <source>
        <dbReference type="ARBA" id="ARBA00022448"/>
    </source>
</evidence>
<evidence type="ECO:0000256" key="8">
    <source>
        <dbReference type="SAM" id="Phobius"/>
    </source>
</evidence>
<evidence type="ECO:0000256" key="4">
    <source>
        <dbReference type="ARBA" id="ARBA00022692"/>
    </source>
</evidence>
<feature type="transmembrane region" description="Helical" evidence="8">
    <location>
        <begin position="174"/>
        <end position="195"/>
    </location>
</feature>
<reference evidence="10 11" key="1">
    <citation type="journal article" date="2021" name="Nat. Commun.">
        <title>Genetic determinants of endophytism in the Arabidopsis root mycobiome.</title>
        <authorList>
            <person name="Mesny F."/>
            <person name="Miyauchi S."/>
            <person name="Thiergart T."/>
            <person name="Pickel B."/>
            <person name="Atanasova L."/>
            <person name="Karlsson M."/>
            <person name="Huettel B."/>
            <person name="Barry K.W."/>
            <person name="Haridas S."/>
            <person name="Chen C."/>
            <person name="Bauer D."/>
            <person name="Andreopoulos W."/>
            <person name="Pangilinan J."/>
            <person name="LaButti K."/>
            <person name="Riley R."/>
            <person name="Lipzen A."/>
            <person name="Clum A."/>
            <person name="Drula E."/>
            <person name="Henrissat B."/>
            <person name="Kohler A."/>
            <person name="Grigoriev I.V."/>
            <person name="Martin F.M."/>
            <person name="Hacquard S."/>
        </authorList>
    </citation>
    <scope>NUCLEOTIDE SEQUENCE [LARGE SCALE GENOMIC DNA]</scope>
    <source>
        <strain evidence="10 11">MPI-CAGE-CH-0241</strain>
    </source>
</reference>
<feature type="domain" description="Major facilitator superfamily (MFS) profile" evidence="9">
    <location>
        <begin position="45"/>
        <end position="484"/>
    </location>
</feature>
<dbReference type="InterPro" id="IPR020846">
    <property type="entry name" value="MFS_dom"/>
</dbReference>
<dbReference type="InterPro" id="IPR005829">
    <property type="entry name" value="Sugar_transporter_CS"/>
</dbReference>
<dbReference type="AlphaFoldDB" id="A0A9P8W0B3"/>
<dbReference type="GO" id="GO:0016020">
    <property type="term" value="C:membrane"/>
    <property type="evidence" value="ECO:0007669"/>
    <property type="project" value="UniProtKB-SubCell"/>
</dbReference>
<evidence type="ECO:0000256" key="5">
    <source>
        <dbReference type="ARBA" id="ARBA00022989"/>
    </source>
</evidence>
<dbReference type="PROSITE" id="PS00216">
    <property type="entry name" value="SUGAR_TRANSPORT_1"/>
    <property type="match status" value="1"/>
</dbReference>
<evidence type="ECO:0000256" key="6">
    <source>
        <dbReference type="ARBA" id="ARBA00023136"/>
    </source>
</evidence>
<dbReference type="SUPFAM" id="SSF103473">
    <property type="entry name" value="MFS general substrate transporter"/>
    <property type="match status" value="1"/>
</dbReference>
<keyword evidence="11" id="KW-1185">Reference proteome</keyword>
<feature type="transmembrane region" description="Helical" evidence="8">
    <location>
        <begin position="361"/>
        <end position="380"/>
    </location>
</feature>
<dbReference type="InterPro" id="IPR050360">
    <property type="entry name" value="MFS_Sugar_Transporters"/>
</dbReference>
<keyword evidence="6 8" id="KW-0472">Membrane</keyword>
<sequence>MTMGFLSFLDSDSDGEMFPPELLAVLPRKPKPWFRTKHLLQLNLLLVIPLLSASALGFDGAMMNGLQTLPQWRGTFGNPSGALLGFMNAIYPISKLIGLFPCTWIGDRYGRKKALCIGLAMLPVGAALQAASQNTAMFIVARSVLGFSTSFLAQPSPILVTELAYPTHRAKVTSLYNTCFYFGAVLAAWSTYGTFRLQSTWAWRIPSILQQALPLFQTAFVFWLPESPRWLLANGREEEARRTLVRYHAGGDEDSPLVHFELNEISQALALEKSTEQSGSYFELLRTGSNRHRTALAFFLSFFTQWNGCSVLSYYLNLVLNTIGIRETSKQTLINGMLQIFNWIVAVFGGAFLVDRVGRRRLFLVATTGMFISYIAWTVLNAEFAKTLDQRLGNAVLTFIFIYYFFYDIAWTPLPVAYTVEIFPYSLRGRGMTTSYVGTYCGLISGQFINPIAMKNIGWHYYIVFCAVLFFLVVGIYLWVPETKGRTLEEIAEIFEGPSGALHAASTDDAKVATKVLEVEVSNDERSRV</sequence>
<dbReference type="NCBIfam" id="TIGR00879">
    <property type="entry name" value="SP"/>
    <property type="match status" value="1"/>
</dbReference>
<dbReference type="GO" id="GO:0005351">
    <property type="term" value="F:carbohydrate:proton symporter activity"/>
    <property type="evidence" value="ECO:0007669"/>
    <property type="project" value="TreeGrafter"/>
</dbReference>
<comment type="similarity">
    <text evidence="2 7">Belongs to the major facilitator superfamily. Sugar transporter (TC 2.A.1.1) family.</text>
</comment>
<dbReference type="PANTHER" id="PTHR48022:SF3">
    <property type="entry name" value="HEXOSE TRANSPORTER PROTEIN (AFU_ORTHOLOGUE AFUA_8G04480)-RELATED"/>
    <property type="match status" value="1"/>
</dbReference>
<evidence type="ECO:0000313" key="11">
    <source>
        <dbReference type="Proteomes" id="UP000777438"/>
    </source>
</evidence>
<organism evidence="10 11">
    <name type="scientific">Thelonectria olida</name>
    <dbReference type="NCBI Taxonomy" id="1576542"/>
    <lineage>
        <taxon>Eukaryota</taxon>
        <taxon>Fungi</taxon>
        <taxon>Dikarya</taxon>
        <taxon>Ascomycota</taxon>
        <taxon>Pezizomycotina</taxon>
        <taxon>Sordariomycetes</taxon>
        <taxon>Hypocreomycetidae</taxon>
        <taxon>Hypocreales</taxon>
        <taxon>Nectriaceae</taxon>
        <taxon>Thelonectria</taxon>
    </lineage>
</organism>
<feature type="transmembrane region" description="Helical" evidence="8">
    <location>
        <begin position="39"/>
        <end position="62"/>
    </location>
</feature>
<proteinExistence type="inferred from homology"/>
<gene>
    <name evidence="10" type="ORF">B0T10DRAFT_136178</name>
</gene>
<name>A0A9P8W0B3_9HYPO</name>
<dbReference type="FunFam" id="1.20.1250.20:FF:000117">
    <property type="entry name" value="MFS hexose transporter"/>
    <property type="match status" value="1"/>
</dbReference>
<dbReference type="InterPro" id="IPR005828">
    <property type="entry name" value="MFS_sugar_transport-like"/>
</dbReference>
<feature type="transmembrane region" description="Helical" evidence="8">
    <location>
        <begin position="295"/>
        <end position="316"/>
    </location>
</feature>
<feature type="transmembrane region" description="Helical" evidence="8">
    <location>
        <begin position="435"/>
        <end position="453"/>
    </location>
</feature>
<dbReference type="PRINTS" id="PR00171">
    <property type="entry name" value="SUGRTRNSPORT"/>
</dbReference>
<dbReference type="OrthoDB" id="6133115at2759"/>
<feature type="transmembrane region" description="Helical" evidence="8">
    <location>
        <begin position="459"/>
        <end position="480"/>
    </location>
</feature>
<comment type="caution">
    <text evidence="10">The sequence shown here is derived from an EMBL/GenBank/DDBJ whole genome shotgun (WGS) entry which is preliminary data.</text>
</comment>
<evidence type="ECO:0000313" key="10">
    <source>
        <dbReference type="EMBL" id="KAH6884281.1"/>
    </source>
</evidence>
<dbReference type="PANTHER" id="PTHR48022">
    <property type="entry name" value="PLASTIDIC GLUCOSE TRANSPORTER 4"/>
    <property type="match status" value="1"/>
</dbReference>
<feature type="transmembrane region" description="Helical" evidence="8">
    <location>
        <begin position="82"/>
        <end position="102"/>
    </location>
</feature>
<keyword evidence="3 7" id="KW-0813">Transport</keyword>
<feature type="transmembrane region" description="Helical" evidence="8">
    <location>
        <begin position="114"/>
        <end position="130"/>
    </location>
</feature>
<dbReference type="EMBL" id="JAGPYM010000021">
    <property type="protein sequence ID" value="KAH6884281.1"/>
    <property type="molecule type" value="Genomic_DNA"/>
</dbReference>
<keyword evidence="4 8" id="KW-0812">Transmembrane</keyword>
<dbReference type="Proteomes" id="UP000777438">
    <property type="component" value="Unassembled WGS sequence"/>
</dbReference>
<dbReference type="InterPro" id="IPR003663">
    <property type="entry name" value="Sugar/inositol_transpt"/>
</dbReference>
<dbReference type="Gene3D" id="1.20.1250.20">
    <property type="entry name" value="MFS general substrate transporter like domains"/>
    <property type="match status" value="1"/>
</dbReference>
<protein>
    <submittedName>
        <fullName evidence="10">General substrate transporter</fullName>
    </submittedName>
</protein>
<keyword evidence="5 8" id="KW-1133">Transmembrane helix</keyword>
<evidence type="ECO:0000256" key="1">
    <source>
        <dbReference type="ARBA" id="ARBA00004141"/>
    </source>
</evidence>
<accession>A0A9P8W0B3</accession>
<evidence type="ECO:0000256" key="2">
    <source>
        <dbReference type="ARBA" id="ARBA00010992"/>
    </source>
</evidence>
<feature type="transmembrane region" description="Helical" evidence="8">
    <location>
        <begin position="336"/>
        <end position="354"/>
    </location>
</feature>
<feature type="transmembrane region" description="Helical" evidence="8">
    <location>
        <begin position="392"/>
        <end position="414"/>
    </location>
</feature>
<evidence type="ECO:0000256" key="7">
    <source>
        <dbReference type="RuleBase" id="RU003346"/>
    </source>
</evidence>
<comment type="subcellular location">
    <subcellularLocation>
        <location evidence="1">Membrane</location>
        <topology evidence="1">Multi-pass membrane protein</topology>
    </subcellularLocation>
</comment>